<evidence type="ECO:0000256" key="4">
    <source>
        <dbReference type="ARBA" id="ARBA00022692"/>
    </source>
</evidence>
<keyword evidence="2" id="KW-1003">Cell membrane</keyword>
<accession>F7NMM0</accession>
<reference evidence="13 14" key="1">
    <citation type="journal article" date="2011" name="EMBO J.">
        <title>Structural diversity of bacterial flagellar motors.</title>
        <authorList>
            <person name="Chen S."/>
            <person name="Beeby M."/>
            <person name="Murphy G.E."/>
            <person name="Leadbetter J.R."/>
            <person name="Hendrixson D.R."/>
            <person name="Briegel A."/>
            <person name="Li Z."/>
            <person name="Shi J."/>
            <person name="Tocheva E.I."/>
            <person name="Muller A."/>
            <person name="Dobro M.J."/>
            <person name="Jensen G.J."/>
        </authorList>
    </citation>
    <scope>NUCLEOTIDE SEQUENCE [LARGE SCALE GENOMIC DNA]</scope>
    <source>
        <strain evidence="13 14">DSM 6540</strain>
    </source>
</reference>
<keyword evidence="10 11" id="KW-0472">Membrane</keyword>
<dbReference type="InterPro" id="IPR050640">
    <property type="entry name" value="Bact_2-comp_sensor_kinase"/>
</dbReference>
<name>F7NMM0_9FIRM</name>
<feature type="transmembrane region" description="Helical" evidence="11">
    <location>
        <begin position="79"/>
        <end position="102"/>
    </location>
</feature>
<evidence type="ECO:0000313" key="13">
    <source>
        <dbReference type="EMBL" id="EGO62712.1"/>
    </source>
</evidence>
<dbReference type="SUPFAM" id="SSF55874">
    <property type="entry name" value="ATPase domain of HSP90 chaperone/DNA topoisomerase II/histidine kinase"/>
    <property type="match status" value="1"/>
</dbReference>
<keyword evidence="8 11" id="KW-1133">Transmembrane helix</keyword>
<evidence type="ECO:0000256" key="1">
    <source>
        <dbReference type="ARBA" id="ARBA00004651"/>
    </source>
</evidence>
<dbReference type="PANTHER" id="PTHR34220:SF7">
    <property type="entry name" value="SENSOR HISTIDINE KINASE YPDA"/>
    <property type="match status" value="1"/>
</dbReference>
<dbReference type="Pfam" id="PF02518">
    <property type="entry name" value="HATPase_c"/>
    <property type="match status" value="1"/>
</dbReference>
<dbReference type="eggNOG" id="COG3275">
    <property type="taxonomic scope" value="Bacteria"/>
</dbReference>
<dbReference type="STRING" id="1009370.ALO_16756"/>
<evidence type="ECO:0000256" key="9">
    <source>
        <dbReference type="ARBA" id="ARBA00023012"/>
    </source>
</evidence>
<dbReference type="GO" id="GO:0071555">
    <property type="term" value="P:cell wall organization"/>
    <property type="evidence" value="ECO:0007669"/>
    <property type="project" value="InterPro"/>
</dbReference>
<evidence type="ECO:0000256" key="6">
    <source>
        <dbReference type="ARBA" id="ARBA00022777"/>
    </source>
</evidence>
<dbReference type="InterPro" id="IPR011620">
    <property type="entry name" value="Sig_transdc_His_kinase_LytS_TM"/>
</dbReference>
<gene>
    <name evidence="13" type="ORF">ALO_16756</name>
</gene>
<dbReference type="Gene3D" id="1.10.1760.20">
    <property type="match status" value="1"/>
</dbReference>
<feature type="transmembrane region" description="Helical" evidence="11">
    <location>
        <begin position="49"/>
        <end position="67"/>
    </location>
</feature>
<dbReference type="InterPro" id="IPR003594">
    <property type="entry name" value="HATPase_dom"/>
</dbReference>
<dbReference type="InterPro" id="IPR036890">
    <property type="entry name" value="HATPase_C_sf"/>
</dbReference>
<dbReference type="Pfam" id="PF07694">
    <property type="entry name" value="5TM-5TMR_LYT"/>
    <property type="match status" value="1"/>
</dbReference>
<sequence length="570" mass="62265">MKGIISYSYMTQYLWMALSLILIFVFILNKTQILHHAMRRYNTSTRGKLFLAAIFGFLGMLGTYFGITVQEGIANTRAVGVIVGGLIGGPVVGIGSGIIAGLHRFLAGSGVSAAASGSITVLQGILSGMIHVRMKPKKEQWRYALAVGIILESLHMLLLMILVEDKERVANLVINIAPAMMLTNPIGIAAFIALLEDAYRAQEKTEAFAAKLVLSIANKTTSFLGNGLNEQTALETANIIYREVESLAGVGITSRERMLAFVVRDKRVADTVAVSDIIASLPASCESGIFQAGKPGGQSSLLPSWQIAMPLTEGSQVIGSLVLYKRQEHSVSLFETELARGLANLMSTQLAISKGERQAKLLASAEVKALQAQINPHFLFNALNTISYYCRKQPDMAKRLINHLGNYYRNHLAAPDSFVTLSKELRYVDDYIKIEMARFEGRLKISLHIESDCETMLLPPLILQPLVENAVKHGLVSKDEGGEIRISSEFQPDGSMKLSVEDNGVGMEPAYAAKILEYNPQRTSIGLSNVHRRLIAIYGPDCGLNIVTGKGQGLKVSFIIPQRKELDICR</sequence>
<dbReference type="PANTHER" id="PTHR34220">
    <property type="entry name" value="SENSOR HISTIDINE KINASE YPDA"/>
    <property type="match status" value="1"/>
</dbReference>
<keyword evidence="5" id="KW-0547">Nucleotide-binding</keyword>
<keyword evidence="9" id="KW-0902">Two-component regulatory system</keyword>
<keyword evidence="4 11" id="KW-0812">Transmembrane</keyword>
<keyword evidence="6 13" id="KW-0418">Kinase</keyword>
<evidence type="ECO:0000256" key="5">
    <source>
        <dbReference type="ARBA" id="ARBA00022741"/>
    </source>
</evidence>
<proteinExistence type="predicted"/>
<feature type="transmembrane region" description="Helical" evidence="11">
    <location>
        <begin position="169"/>
        <end position="195"/>
    </location>
</feature>
<evidence type="ECO:0000256" key="3">
    <source>
        <dbReference type="ARBA" id="ARBA00022679"/>
    </source>
</evidence>
<dbReference type="Gene3D" id="3.30.565.10">
    <property type="entry name" value="Histidine kinase-like ATPase, C-terminal domain"/>
    <property type="match status" value="1"/>
</dbReference>
<evidence type="ECO:0000259" key="12">
    <source>
        <dbReference type="SMART" id="SM00387"/>
    </source>
</evidence>
<dbReference type="AlphaFoldDB" id="F7NMM0"/>
<protein>
    <submittedName>
        <fullName evidence="13">Signal transduction histidine kinase, LytS</fullName>
    </submittedName>
</protein>
<dbReference type="SMART" id="SM00387">
    <property type="entry name" value="HATPase_c"/>
    <property type="match status" value="1"/>
</dbReference>
<feature type="domain" description="Histidine kinase/HSP90-like ATPase" evidence="12">
    <location>
        <begin position="454"/>
        <end position="564"/>
    </location>
</feature>
<organism evidence="13 14">
    <name type="scientific">Acetonema longum DSM 6540</name>
    <dbReference type="NCBI Taxonomy" id="1009370"/>
    <lineage>
        <taxon>Bacteria</taxon>
        <taxon>Bacillati</taxon>
        <taxon>Bacillota</taxon>
        <taxon>Negativicutes</taxon>
        <taxon>Acetonemataceae</taxon>
        <taxon>Acetonema</taxon>
    </lineage>
</organism>
<evidence type="ECO:0000256" key="7">
    <source>
        <dbReference type="ARBA" id="ARBA00022840"/>
    </source>
</evidence>
<dbReference type="GO" id="GO:0005524">
    <property type="term" value="F:ATP binding"/>
    <property type="evidence" value="ECO:0007669"/>
    <property type="project" value="UniProtKB-KW"/>
</dbReference>
<dbReference type="RefSeq" id="WP_004097837.1">
    <property type="nucleotide sequence ID" value="NZ_AFGF01000178.1"/>
</dbReference>
<evidence type="ECO:0000256" key="8">
    <source>
        <dbReference type="ARBA" id="ARBA00022989"/>
    </source>
</evidence>
<keyword evidence="3" id="KW-0808">Transferase</keyword>
<dbReference type="EMBL" id="AFGF01000178">
    <property type="protein sequence ID" value="EGO62712.1"/>
    <property type="molecule type" value="Genomic_DNA"/>
</dbReference>
<dbReference type="Proteomes" id="UP000003240">
    <property type="component" value="Unassembled WGS sequence"/>
</dbReference>
<dbReference type="GO" id="GO:0000155">
    <property type="term" value="F:phosphorelay sensor kinase activity"/>
    <property type="evidence" value="ECO:0007669"/>
    <property type="project" value="InterPro"/>
</dbReference>
<dbReference type="GO" id="GO:0005886">
    <property type="term" value="C:plasma membrane"/>
    <property type="evidence" value="ECO:0007669"/>
    <property type="project" value="UniProtKB-SubCell"/>
</dbReference>
<dbReference type="OrthoDB" id="9809348at2"/>
<evidence type="ECO:0000256" key="2">
    <source>
        <dbReference type="ARBA" id="ARBA00022475"/>
    </source>
</evidence>
<evidence type="ECO:0000256" key="10">
    <source>
        <dbReference type="ARBA" id="ARBA00023136"/>
    </source>
</evidence>
<comment type="subcellular location">
    <subcellularLocation>
        <location evidence="1">Cell membrane</location>
        <topology evidence="1">Multi-pass membrane protein</topology>
    </subcellularLocation>
</comment>
<dbReference type="Pfam" id="PF06580">
    <property type="entry name" value="His_kinase"/>
    <property type="match status" value="1"/>
</dbReference>
<keyword evidence="14" id="KW-1185">Reference proteome</keyword>
<dbReference type="InterPro" id="IPR010559">
    <property type="entry name" value="Sig_transdc_His_kin_internal"/>
</dbReference>
<comment type="caution">
    <text evidence="13">The sequence shown here is derived from an EMBL/GenBank/DDBJ whole genome shotgun (WGS) entry which is preliminary data.</text>
</comment>
<evidence type="ECO:0000256" key="11">
    <source>
        <dbReference type="SAM" id="Phobius"/>
    </source>
</evidence>
<feature type="transmembrane region" description="Helical" evidence="11">
    <location>
        <begin position="143"/>
        <end position="163"/>
    </location>
</feature>
<feature type="transmembrane region" description="Helical" evidence="11">
    <location>
        <begin position="12"/>
        <end position="28"/>
    </location>
</feature>
<evidence type="ECO:0000313" key="14">
    <source>
        <dbReference type="Proteomes" id="UP000003240"/>
    </source>
</evidence>
<keyword evidence="7" id="KW-0067">ATP-binding</keyword>